<accession>A0A7D8V391</accession>
<evidence type="ECO:0000313" key="4">
    <source>
        <dbReference type="EMBL" id="TXT13562.1"/>
    </source>
</evidence>
<proteinExistence type="inferred from homology"/>
<dbReference type="EMBL" id="QKWK01000002">
    <property type="protein sequence ID" value="TXT13562.1"/>
    <property type="molecule type" value="Genomic_DNA"/>
</dbReference>
<keyword evidence="3" id="KW-0143">Chaperone</keyword>
<keyword evidence="5" id="KW-1185">Reference proteome</keyword>
<evidence type="ECO:0000256" key="1">
    <source>
        <dbReference type="ARBA" id="ARBA00007347"/>
    </source>
</evidence>
<keyword evidence="3" id="KW-0999">Mitochondrion inner membrane</keyword>
<keyword evidence="2" id="KW-1015">Disulfide bond</keyword>
<organism evidence="4 5">
    <name type="scientific">Vanrija humicola</name>
    <name type="common">Yeast</name>
    <name type="synonym">Cryptococcus humicola</name>
    <dbReference type="NCBI Taxonomy" id="5417"/>
    <lineage>
        <taxon>Eukaryota</taxon>
        <taxon>Fungi</taxon>
        <taxon>Dikarya</taxon>
        <taxon>Basidiomycota</taxon>
        <taxon>Agaricomycotina</taxon>
        <taxon>Tremellomycetes</taxon>
        <taxon>Trichosporonales</taxon>
        <taxon>Trichosporonaceae</taxon>
        <taxon>Vanrija</taxon>
    </lineage>
</organism>
<dbReference type="InterPro" id="IPR013892">
    <property type="entry name" value="Cyt_c_biogenesis_Cmc1-like"/>
</dbReference>
<name>A0A7D8V391_VANHU</name>
<keyword evidence="3" id="KW-0496">Mitochondrion</keyword>
<comment type="caution">
    <text evidence="4">The sequence shown here is derived from an EMBL/GenBank/DDBJ whole genome shotgun (WGS) entry which is preliminary data.</text>
</comment>
<dbReference type="GO" id="GO:0005743">
    <property type="term" value="C:mitochondrial inner membrane"/>
    <property type="evidence" value="ECO:0007669"/>
    <property type="project" value="UniProtKB-SubCell"/>
</dbReference>
<dbReference type="Pfam" id="PF08583">
    <property type="entry name" value="Cmc1"/>
    <property type="match status" value="1"/>
</dbReference>
<gene>
    <name evidence="4" type="ORF">VHUM_00929</name>
</gene>
<comment type="similarity">
    <text evidence="1 3">Belongs to the CMC family.</text>
</comment>
<protein>
    <recommendedName>
        <fullName evidence="3">COX assembly mitochondrial protein</fullName>
    </recommendedName>
</protein>
<reference evidence="4 5" key="1">
    <citation type="journal article" date="2019" name="PLoS Genet.">
        <title>Convergent evolution of linked mating-type loci in basidiomycete fungi.</title>
        <authorList>
            <person name="Sun S."/>
            <person name="Coelho M.A."/>
            <person name="Heitman J."/>
            <person name="Nowrousian M."/>
        </authorList>
    </citation>
    <scope>NUCLEOTIDE SEQUENCE [LARGE SCALE GENOMIC DNA]</scope>
    <source>
        <strain evidence="4 5">CBS 4282</strain>
    </source>
</reference>
<comment type="function">
    <text evidence="3">Required for mitochondrial cytochrome c oxidase (COX) assembly and respiration.</text>
</comment>
<dbReference type="OrthoDB" id="6224010at2759"/>
<evidence type="ECO:0000256" key="3">
    <source>
        <dbReference type="RuleBase" id="RU364104"/>
    </source>
</evidence>
<comment type="subcellular location">
    <subcellularLocation>
        <location evidence="3">Mitochondrion inner membrane</location>
    </subcellularLocation>
</comment>
<keyword evidence="3" id="KW-0472">Membrane</keyword>
<dbReference type="AlphaFoldDB" id="A0A7D8V391"/>
<evidence type="ECO:0000313" key="5">
    <source>
        <dbReference type="Proteomes" id="UP000473826"/>
    </source>
</evidence>
<dbReference type="Proteomes" id="UP000473826">
    <property type="component" value="Unassembled WGS sequence"/>
</dbReference>
<evidence type="ECO:0000256" key="2">
    <source>
        <dbReference type="ARBA" id="ARBA00023157"/>
    </source>
</evidence>
<sequence>MEALSRREEQEIEAAAKTEALKACDDYVKEFAKCCEGRTFTQPFVCAKPFKAMNACIKEEMATDRIDDLKLEYIANRSEKGRLAVEALLQQRKEKLIKLSGKKEEELRKQEEYYRLAREKQQGQGA</sequence>